<feature type="region of interest" description="Disordered" evidence="1">
    <location>
        <begin position="45"/>
        <end position="102"/>
    </location>
</feature>
<keyword evidence="3" id="KW-1185">Reference proteome</keyword>
<dbReference type="AlphaFoldDB" id="A0A8S1BWI6"/>
<evidence type="ECO:0000313" key="3">
    <source>
        <dbReference type="Proteomes" id="UP000494106"/>
    </source>
</evidence>
<accession>A0A8S1BWI6</accession>
<evidence type="ECO:0000256" key="1">
    <source>
        <dbReference type="SAM" id="MobiDB-lite"/>
    </source>
</evidence>
<dbReference type="Proteomes" id="UP000494106">
    <property type="component" value="Unassembled WGS sequence"/>
</dbReference>
<reference evidence="2 3" key="1">
    <citation type="submission" date="2020-04" db="EMBL/GenBank/DDBJ databases">
        <authorList>
            <person name="Wallbank WR R."/>
            <person name="Pardo Diaz C."/>
            <person name="Kozak K."/>
            <person name="Martin S."/>
            <person name="Jiggins C."/>
            <person name="Moest M."/>
            <person name="Warren A I."/>
            <person name="Byers J.R.P. K."/>
            <person name="Montejo-Kovacevich G."/>
            <person name="Yen C E."/>
        </authorList>
    </citation>
    <scope>NUCLEOTIDE SEQUENCE [LARGE SCALE GENOMIC DNA]</scope>
</reference>
<comment type="caution">
    <text evidence="2">The sequence shown here is derived from an EMBL/GenBank/DDBJ whole genome shotgun (WGS) entry which is preliminary data.</text>
</comment>
<proteinExistence type="predicted"/>
<evidence type="ECO:0000313" key="2">
    <source>
        <dbReference type="EMBL" id="CAB3261690.1"/>
    </source>
</evidence>
<name>A0A8S1BWI6_ARCPL</name>
<gene>
    <name evidence="2" type="ORF">APLA_LOCUS18086</name>
</gene>
<protein>
    <submittedName>
        <fullName evidence="2">Uncharacterized protein</fullName>
    </submittedName>
</protein>
<sequence>MIHWSEEKKCLFLVLGIPEEDVVKLKASERRVYYKLGNLYVRFLDERPAPPTNPDEEPESAPQHRKDGNGGDPLIPVEETACRGPPPEELEDLPVARVTSTT</sequence>
<dbReference type="EMBL" id="CADEBC010000858">
    <property type="protein sequence ID" value="CAB3261690.1"/>
    <property type="molecule type" value="Genomic_DNA"/>
</dbReference>
<organism evidence="2 3">
    <name type="scientific">Arctia plantaginis</name>
    <name type="common">Wood tiger moth</name>
    <name type="synonym">Phalaena plantaginis</name>
    <dbReference type="NCBI Taxonomy" id="874455"/>
    <lineage>
        <taxon>Eukaryota</taxon>
        <taxon>Metazoa</taxon>
        <taxon>Ecdysozoa</taxon>
        <taxon>Arthropoda</taxon>
        <taxon>Hexapoda</taxon>
        <taxon>Insecta</taxon>
        <taxon>Pterygota</taxon>
        <taxon>Neoptera</taxon>
        <taxon>Endopterygota</taxon>
        <taxon>Lepidoptera</taxon>
        <taxon>Glossata</taxon>
        <taxon>Ditrysia</taxon>
        <taxon>Noctuoidea</taxon>
        <taxon>Erebidae</taxon>
        <taxon>Arctiinae</taxon>
        <taxon>Arctia</taxon>
    </lineage>
</organism>
<dbReference type="OrthoDB" id="7481483at2759"/>